<reference evidence="4" key="1">
    <citation type="journal article" date="2019" name="Int. J. Syst. Evol. Microbiol.">
        <title>The Global Catalogue of Microorganisms (GCM) 10K type strain sequencing project: providing services to taxonomists for standard genome sequencing and annotation.</title>
        <authorList>
            <consortium name="The Broad Institute Genomics Platform"/>
            <consortium name="The Broad Institute Genome Sequencing Center for Infectious Disease"/>
            <person name="Wu L."/>
            <person name="Ma J."/>
        </authorList>
    </citation>
    <scope>NUCLEOTIDE SEQUENCE [LARGE SCALE GENOMIC DNA]</scope>
    <source>
        <strain evidence="4">CGMCC 1.10698</strain>
    </source>
</reference>
<dbReference type="InterPro" id="IPR050312">
    <property type="entry name" value="IolE/XylAMocC-like"/>
</dbReference>
<dbReference type="Pfam" id="PF01261">
    <property type="entry name" value="AP_endonuc_2"/>
    <property type="match status" value="1"/>
</dbReference>
<dbReference type="InterPro" id="IPR013022">
    <property type="entry name" value="Xyl_isomerase-like_TIM-brl"/>
</dbReference>
<keyword evidence="3" id="KW-0413">Isomerase</keyword>
<evidence type="ECO:0000313" key="3">
    <source>
        <dbReference type="EMBL" id="MFC4264056.1"/>
    </source>
</evidence>
<keyword evidence="4" id="KW-1185">Reference proteome</keyword>
<dbReference type="InterPro" id="IPR036237">
    <property type="entry name" value="Xyl_isomerase-like_sf"/>
</dbReference>
<keyword evidence="1" id="KW-0119">Carbohydrate metabolism</keyword>
<accession>A0ABV8QW14</accession>
<dbReference type="RefSeq" id="WP_230068619.1">
    <property type="nucleotide sequence ID" value="NZ_BAABLL010000013.1"/>
</dbReference>
<dbReference type="Proteomes" id="UP001595773">
    <property type="component" value="Unassembled WGS sequence"/>
</dbReference>
<protein>
    <submittedName>
        <fullName evidence="3">Sugar phosphate isomerase/epimerase family protein</fullName>
    </submittedName>
</protein>
<name>A0ABV8QW14_9MICC</name>
<dbReference type="PANTHER" id="PTHR12110">
    <property type="entry name" value="HYDROXYPYRUVATE ISOMERASE"/>
    <property type="match status" value="1"/>
</dbReference>
<evidence type="ECO:0000313" key="4">
    <source>
        <dbReference type="Proteomes" id="UP001595773"/>
    </source>
</evidence>
<dbReference type="EMBL" id="JBHSCQ010000002">
    <property type="protein sequence ID" value="MFC4264056.1"/>
    <property type="molecule type" value="Genomic_DNA"/>
</dbReference>
<evidence type="ECO:0000259" key="2">
    <source>
        <dbReference type="Pfam" id="PF01261"/>
    </source>
</evidence>
<organism evidence="3 4">
    <name type="scientific">Arthrobacter cryoconiti</name>
    <dbReference type="NCBI Taxonomy" id="748907"/>
    <lineage>
        <taxon>Bacteria</taxon>
        <taxon>Bacillati</taxon>
        <taxon>Actinomycetota</taxon>
        <taxon>Actinomycetes</taxon>
        <taxon>Micrococcales</taxon>
        <taxon>Micrococcaceae</taxon>
        <taxon>Arthrobacter</taxon>
    </lineage>
</organism>
<sequence>MNDDKRADPRFCGSNFAYQYFPFTHFLNDMVELGRSKLELWGIAPHLSVPELARNGASHISKQLRERELVVHCFTPEQVMYPINLAAEEPWLLASSRQSMEEAIHVAAQLESPLMLVTAGRGYEHRNIAPAWERALESLGILADKAHREGISLLLEPLQRSESNIVTTAAELDKMLGEIGRANVQVVLDTVAVTVAGDSVEDYLRRFKKRIGHVHLVDGKPSGHLAWGDGYLPLADYVSHLEGSGYQGQYTFELFGDYANDPRAAFQRCLSRAVASCIRGDGCDVPA</sequence>
<dbReference type="Gene3D" id="3.20.20.150">
    <property type="entry name" value="Divalent-metal-dependent TIM barrel enzymes"/>
    <property type="match status" value="1"/>
</dbReference>
<dbReference type="GO" id="GO:0016853">
    <property type="term" value="F:isomerase activity"/>
    <property type="evidence" value="ECO:0007669"/>
    <property type="project" value="UniProtKB-KW"/>
</dbReference>
<feature type="domain" description="Xylose isomerase-like TIM barrel" evidence="2">
    <location>
        <begin position="45"/>
        <end position="262"/>
    </location>
</feature>
<evidence type="ECO:0000256" key="1">
    <source>
        <dbReference type="ARBA" id="ARBA00023277"/>
    </source>
</evidence>
<gene>
    <name evidence="3" type="ORF">ACFOW9_00395</name>
</gene>
<comment type="caution">
    <text evidence="3">The sequence shown here is derived from an EMBL/GenBank/DDBJ whole genome shotgun (WGS) entry which is preliminary data.</text>
</comment>
<proteinExistence type="predicted"/>
<dbReference type="SUPFAM" id="SSF51658">
    <property type="entry name" value="Xylose isomerase-like"/>
    <property type="match status" value="1"/>
</dbReference>